<dbReference type="AlphaFoldDB" id="A0A3R7N1F6"/>
<keyword evidence="4" id="KW-0540">Nuclease</keyword>
<dbReference type="Gene3D" id="3.30.70.270">
    <property type="match status" value="1"/>
</dbReference>
<dbReference type="STRING" id="6689.A0A3R7N1F6"/>
<dbReference type="SUPFAM" id="SSF56672">
    <property type="entry name" value="DNA/RNA polymerases"/>
    <property type="match status" value="1"/>
</dbReference>
<evidence type="ECO:0000313" key="11">
    <source>
        <dbReference type="Proteomes" id="UP000283509"/>
    </source>
</evidence>
<keyword evidence="5" id="KW-0255">Endonuclease</keyword>
<keyword evidence="1" id="KW-0645">Protease</keyword>
<keyword evidence="6" id="KW-0378">Hydrolase</keyword>
<dbReference type="GO" id="GO:0006508">
    <property type="term" value="P:proteolysis"/>
    <property type="evidence" value="ECO:0007669"/>
    <property type="project" value="UniProtKB-KW"/>
</dbReference>
<dbReference type="InterPro" id="IPR043128">
    <property type="entry name" value="Rev_trsase/Diguanyl_cyclase"/>
</dbReference>
<dbReference type="InterPro" id="IPR053134">
    <property type="entry name" value="RNA-dir_DNA_polymerase"/>
</dbReference>
<dbReference type="GO" id="GO:0003964">
    <property type="term" value="F:RNA-directed DNA polymerase activity"/>
    <property type="evidence" value="ECO:0007669"/>
    <property type="project" value="UniProtKB-KW"/>
</dbReference>
<evidence type="ECO:0000256" key="1">
    <source>
        <dbReference type="ARBA" id="ARBA00022670"/>
    </source>
</evidence>
<dbReference type="PANTHER" id="PTHR24559:SF435">
    <property type="entry name" value="RIBONUCLEASE H"/>
    <property type="match status" value="1"/>
</dbReference>
<feature type="region of interest" description="Disordered" evidence="8">
    <location>
        <begin position="184"/>
        <end position="217"/>
    </location>
</feature>
<evidence type="ECO:0000256" key="6">
    <source>
        <dbReference type="ARBA" id="ARBA00022801"/>
    </source>
</evidence>
<dbReference type="Gene3D" id="3.10.10.10">
    <property type="entry name" value="HIV Type 1 Reverse Transcriptase, subunit A, domain 1"/>
    <property type="match status" value="1"/>
</dbReference>
<gene>
    <name evidence="10" type="ORF">C7M84_006796</name>
</gene>
<sequence>MVRKKDNSLRLCVDYRNLNKVTVHDAFPIPRIDESVEALSGAKYFSTFDLAAGYHQIEVHPRDRHKTAFSTPFGHFEFNRMPMGLSNSQVSLLTPPQLRCHLRHDLMRMLTLASALLVRSRLLLLGPRLAHVLEGALPRGRLQIEILLRGRRRHRPLARGRHSGRALCRGPDVLTKQGSSALEAGRILEPRVSSDARGGALGEARTRSPPPGHSPSH</sequence>
<name>A0A3R7N1F6_PENVA</name>
<protein>
    <recommendedName>
        <fullName evidence="9">Reverse transcriptase domain-containing protein</fullName>
    </recommendedName>
</protein>
<accession>A0A3R7N1F6</accession>
<proteinExistence type="predicted"/>
<evidence type="ECO:0000256" key="5">
    <source>
        <dbReference type="ARBA" id="ARBA00022759"/>
    </source>
</evidence>
<dbReference type="InterPro" id="IPR043502">
    <property type="entry name" value="DNA/RNA_pol_sf"/>
</dbReference>
<evidence type="ECO:0000259" key="9">
    <source>
        <dbReference type="Pfam" id="PF00078"/>
    </source>
</evidence>
<evidence type="ECO:0000256" key="8">
    <source>
        <dbReference type="SAM" id="MobiDB-lite"/>
    </source>
</evidence>
<dbReference type="Proteomes" id="UP000283509">
    <property type="component" value="Unassembled WGS sequence"/>
</dbReference>
<feature type="domain" description="Reverse transcriptase" evidence="9">
    <location>
        <begin position="2"/>
        <end position="88"/>
    </location>
</feature>
<dbReference type="OrthoDB" id="420169at2759"/>
<dbReference type="PANTHER" id="PTHR24559">
    <property type="entry name" value="TRANSPOSON TY3-I GAG-POL POLYPROTEIN"/>
    <property type="match status" value="1"/>
</dbReference>
<dbReference type="CDD" id="cd01647">
    <property type="entry name" value="RT_LTR"/>
    <property type="match status" value="1"/>
</dbReference>
<dbReference type="EMBL" id="QCYY01001860">
    <property type="protein sequence ID" value="ROT74689.1"/>
    <property type="molecule type" value="Genomic_DNA"/>
</dbReference>
<reference evidence="10 11" key="2">
    <citation type="submission" date="2019-01" db="EMBL/GenBank/DDBJ databases">
        <title>The decoding of complex shrimp genome reveals the adaptation for benthos swimmer, frequently molting mechanism and breeding impact on genome.</title>
        <authorList>
            <person name="Sun Y."/>
            <person name="Gao Y."/>
            <person name="Yu Y."/>
        </authorList>
    </citation>
    <scope>NUCLEOTIDE SEQUENCE [LARGE SCALE GENOMIC DNA]</scope>
    <source>
        <tissue evidence="10">Muscle</tissue>
    </source>
</reference>
<dbReference type="Pfam" id="PF00078">
    <property type="entry name" value="RVT_1"/>
    <property type="match status" value="1"/>
</dbReference>
<keyword evidence="2" id="KW-0808">Transferase</keyword>
<keyword evidence="11" id="KW-1185">Reference proteome</keyword>
<organism evidence="10 11">
    <name type="scientific">Penaeus vannamei</name>
    <name type="common">Whiteleg shrimp</name>
    <name type="synonym">Litopenaeus vannamei</name>
    <dbReference type="NCBI Taxonomy" id="6689"/>
    <lineage>
        <taxon>Eukaryota</taxon>
        <taxon>Metazoa</taxon>
        <taxon>Ecdysozoa</taxon>
        <taxon>Arthropoda</taxon>
        <taxon>Crustacea</taxon>
        <taxon>Multicrustacea</taxon>
        <taxon>Malacostraca</taxon>
        <taxon>Eumalacostraca</taxon>
        <taxon>Eucarida</taxon>
        <taxon>Decapoda</taxon>
        <taxon>Dendrobranchiata</taxon>
        <taxon>Penaeoidea</taxon>
        <taxon>Penaeidae</taxon>
        <taxon>Penaeus</taxon>
    </lineage>
</organism>
<evidence type="ECO:0000256" key="7">
    <source>
        <dbReference type="ARBA" id="ARBA00022918"/>
    </source>
</evidence>
<evidence type="ECO:0000256" key="3">
    <source>
        <dbReference type="ARBA" id="ARBA00022695"/>
    </source>
</evidence>
<keyword evidence="3" id="KW-0548">Nucleotidyltransferase</keyword>
<evidence type="ECO:0000313" key="10">
    <source>
        <dbReference type="EMBL" id="ROT74689.1"/>
    </source>
</evidence>
<dbReference type="InterPro" id="IPR000477">
    <property type="entry name" value="RT_dom"/>
</dbReference>
<evidence type="ECO:0000256" key="4">
    <source>
        <dbReference type="ARBA" id="ARBA00022722"/>
    </source>
</evidence>
<reference evidence="10 11" key="1">
    <citation type="submission" date="2018-04" db="EMBL/GenBank/DDBJ databases">
        <authorList>
            <person name="Zhang X."/>
            <person name="Yuan J."/>
            <person name="Li F."/>
            <person name="Xiang J."/>
        </authorList>
    </citation>
    <scope>NUCLEOTIDE SEQUENCE [LARGE SCALE GENOMIC DNA]</scope>
    <source>
        <tissue evidence="10">Muscle</tissue>
    </source>
</reference>
<keyword evidence="7" id="KW-0695">RNA-directed DNA polymerase</keyword>
<feature type="compositionally biased region" description="Pro residues" evidence="8">
    <location>
        <begin position="208"/>
        <end position="217"/>
    </location>
</feature>
<dbReference type="GO" id="GO:0008233">
    <property type="term" value="F:peptidase activity"/>
    <property type="evidence" value="ECO:0007669"/>
    <property type="project" value="UniProtKB-KW"/>
</dbReference>
<evidence type="ECO:0000256" key="2">
    <source>
        <dbReference type="ARBA" id="ARBA00022679"/>
    </source>
</evidence>
<dbReference type="FunFam" id="3.10.10.10:FF:000007">
    <property type="entry name" value="Retrovirus-related Pol polyprotein from transposon 17.6-like Protein"/>
    <property type="match status" value="1"/>
</dbReference>
<dbReference type="GO" id="GO:0004519">
    <property type="term" value="F:endonuclease activity"/>
    <property type="evidence" value="ECO:0007669"/>
    <property type="project" value="UniProtKB-KW"/>
</dbReference>
<comment type="caution">
    <text evidence="10">The sequence shown here is derived from an EMBL/GenBank/DDBJ whole genome shotgun (WGS) entry which is preliminary data.</text>
</comment>